<feature type="region of interest" description="Disordered" evidence="2">
    <location>
        <begin position="168"/>
        <end position="189"/>
    </location>
</feature>
<evidence type="ECO:0000256" key="2">
    <source>
        <dbReference type="SAM" id="MobiDB-lite"/>
    </source>
</evidence>
<protein>
    <submittedName>
        <fullName evidence="3">5-azacytidine-induced protein</fullName>
    </submittedName>
</protein>
<sequence length="591" mass="69714">MTQKASKFSKLLDFLDKTAVEPQQINREGSGRGHSDTGVGKNVDRELPDVLSSHPPIGADSKTAVLRQKVAALELVIEEKHQSVLALKKLLDQQEEAKRQLKEQLQKGFKAEIAKYEEAVERQLNMVDKLLADKNELTKKCDGLAEEMKQAEARFQLKLEEQEKRFEREAERQKRQSISAEKARREAWQRDKTQEIKEITIKGLEPEIQRLMDRHQQEKRRIEEKIRRALEEFQKDAQGRIQRIKEQMTREHDDDLERERAHHRRLMREQHEQFEKELREERENHLADTVKTEQRWENQKRRDAALFEEKVTAAIEQEKNRAKEHLEQVTRDVDALRQQHAAELQRLRDEVEAKEAEWREKLAHEVELETQKRLEMVKEELLEERDRKLDEVIEKMGREQLLIQQQHRQRIDEVERSTRAEASAQLKSASEENAKLVETLKLKDFEAAAAEKRLAALEVINTEKQQRILEYEAELEERRKQNQALLEEKEEEAQKWKSVIQDREAAFAVELQSRDKQMVDLTKQLAESQQAAEKSRHDSEVQLETIEAKVKQALWAKDETIRELREEMAALETKVSPTCRCLLPCGLRERL</sequence>
<dbReference type="GO" id="GO:0005929">
    <property type="term" value="C:cilium"/>
    <property type="evidence" value="ECO:0007669"/>
    <property type="project" value="GOC"/>
</dbReference>
<organism evidence="3">
    <name type="scientific">Toxoplasma gondii (strain ATCC 50861 / VEG)</name>
    <dbReference type="NCBI Taxonomy" id="432359"/>
    <lineage>
        <taxon>Eukaryota</taxon>
        <taxon>Sar</taxon>
        <taxon>Alveolata</taxon>
        <taxon>Apicomplexa</taxon>
        <taxon>Conoidasida</taxon>
        <taxon>Coccidia</taxon>
        <taxon>Eucoccidiorida</taxon>
        <taxon>Eimeriorina</taxon>
        <taxon>Sarcocystidae</taxon>
        <taxon>Toxoplasma</taxon>
    </lineage>
</organism>
<dbReference type="AlphaFoldDB" id="A0A0F7UU01"/>
<feature type="coiled-coil region" evidence="1">
    <location>
        <begin position="308"/>
        <end position="391"/>
    </location>
</feature>
<feature type="coiled-coil region" evidence="1">
    <location>
        <begin position="205"/>
        <end position="232"/>
    </location>
</feature>
<keyword evidence="1" id="KW-0175">Coiled coil</keyword>
<name>A0A0F7UU01_TOXGV</name>
<reference evidence="3" key="1">
    <citation type="journal article" date="2015" name="PLoS ONE">
        <title>Comprehensive Evaluation of Toxoplasma gondii VEG and Neospora caninum LIV Genomes with Tachyzoite Stage Transcriptome and Proteome Defines Novel Transcript Features.</title>
        <authorList>
            <person name="Ramaprasad A."/>
            <person name="Mourier T."/>
            <person name="Naeem R."/>
            <person name="Malas T.B."/>
            <person name="Moussa E."/>
            <person name="Panigrahi A."/>
            <person name="Vermont S.J."/>
            <person name="Otto T.D."/>
            <person name="Wastling J."/>
            <person name="Pain A."/>
        </authorList>
    </citation>
    <scope>NUCLEOTIDE SEQUENCE</scope>
    <source>
        <strain evidence="3">VEG</strain>
    </source>
</reference>
<feature type="coiled-coil region" evidence="1">
    <location>
        <begin position="419"/>
        <end position="574"/>
    </location>
</feature>
<dbReference type="PANTHER" id="PTHR31540:SF1">
    <property type="entry name" value="CENTROSOMAL PROTEIN OF 131 KDA"/>
    <property type="match status" value="1"/>
</dbReference>
<feature type="region of interest" description="Disordered" evidence="2">
    <location>
        <begin position="22"/>
        <end position="58"/>
    </location>
</feature>
<dbReference type="EMBL" id="LN714496">
    <property type="protein sequence ID" value="CEL73652.1"/>
    <property type="molecule type" value="Genomic_DNA"/>
</dbReference>
<accession>A0A0F7UU01</accession>
<evidence type="ECO:0000313" key="3">
    <source>
        <dbReference type="EMBL" id="CEL73652.1"/>
    </source>
</evidence>
<dbReference type="InterPro" id="IPR030465">
    <property type="entry name" value="CEP131"/>
</dbReference>
<dbReference type="PANTHER" id="PTHR31540">
    <property type="entry name" value="CENTROSOMAL PROTEIN OF 131 KDA"/>
    <property type="match status" value="1"/>
</dbReference>
<dbReference type="GO" id="GO:0035735">
    <property type="term" value="P:intraciliary transport involved in cilium assembly"/>
    <property type="evidence" value="ECO:0007669"/>
    <property type="project" value="InterPro"/>
</dbReference>
<evidence type="ECO:0000256" key="1">
    <source>
        <dbReference type="SAM" id="Coils"/>
    </source>
</evidence>
<proteinExistence type="predicted"/>
<gene>
    <name evidence="3" type="ORF">BN1205_043680</name>
</gene>